<dbReference type="InterPro" id="IPR048519">
    <property type="entry name" value="Gfd2/YDR514C-like_C"/>
</dbReference>
<gene>
    <name evidence="2" type="ORF">WICMUC_002089</name>
</gene>
<dbReference type="GO" id="GO:0003676">
    <property type="term" value="F:nucleic acid binding"/>
    <property type="evidence" value="ECO:0007669"/>
    <property type="project" value="InterPro"/>
</dbReference>
<evidence type="ECO:0000313" key="3">
    <source>
        <dbReference type="Proteomes" id="UP000769528"/>
    </source>
</evidence>
<comment type="caution">
    <text evidence="2">The sequence shown here is derived from an EMBL/GenBank/DDBJ whole genome shotgun (WGS) entry which is preliminary data.</text>
</comment>
<sequence length="682" mass="79747">MYLSDLSRSPSPQPVRIGLIRVSPYTPNDSSTVASHFTNTIAPDTRKYEMDPDDILNLFFDPPPKVKNDYLRSVSNPKSLARRKKERNQYRAFNIDQEYLFNLSQNYKVFLSHQLELIMRKEFIKKSPTYINLTSKRSKFDKSNNRPDHQLFDFLNGIDRQSIFTAYERLFKTFQSGKGLNKYEKEINEACIIREVDNFKLQYFGDFAPIASSLEIELHKNPKLRNQAAIDDYTDALVFYLTKGGKLTISGEAPIFLLNRKYESDNLDYVNVHEQRKIQHYKALHNVHRATNSEQLIEIRSQYLFDETVMNRINGRFINDLSGYSENPNVYPEEQKEEPRTEYVLGFTHTTLPPETTSFRPIYNHRLQFPSLESIIPDVDKSFYDIDFLERLTNSKRDILEDYLEDVNANRGRHEKLQNNDIFGNLKRHLRTGNSYMDTFISIDIEAFELENSKITEIGVSIYDPLKEATSMFPNFINIHILVKDYLHLRNGRFVEDNKDKFLCGSSVILTKDESLKFIQAIIDHYCIRRYEKFGMNGILVGHNVPGDIKWLKQLGIHFPRNVKTLDTQIIFNLTNKSLSLGKILRMLNVPHSFLHNAGNDAYFTLSLLLKLLDVNFRKINGIDEVSKQFSNDPEPYQVFNDGFSGDFNKKSQKKPSKCFQFTHHSQFSRFQDALYHTYGYY</sequence>
<organism evidence="2 3">
    <name type="scientific">Wickerhamomyces mucosus</name>
    <dbReference type="NCBI Taxonomy" id="1378264"/>
    <lineage>
        <taxon>Eukaryota</taxon>
        <taxon>Fungi</taxon>
        <taxon>Dikarya</taxon>
        <taxon>Ascomycota</taxon>
        <taxon>Saccharomycotina</taxon>
        <taxon>Saccharomycetes</taxon>
        <taxon>Phaffomycetales</taxon>
        <taxon>Wickerhamomycetaceae</taxon>
        <taxon>Wickerhamomyces</taxon>
    </lineage>
</organism>
<dbReference type="EMBL" id="JAEUBF010000657">
    <property type="protein sequence ID" value="KAH3676293.1"/>
    <property type="molecule type" value="Genomic_DNA"/>
</dbReference>
<dbReference type="Gene3D" id="3.30.420.10">
    <property type="entry name" value="Ribonuclease H-like superfamily/Ribonuclease H"/>
    <property type="match status" value="1"/>
</dbReference>
<dbReference type="Pfam" id="PF21762">
    <property type="entry name" value="DEDDh_C"/>
    <property type="match status" value="1"/>
</dbReference>
<name>A0A9P8TE81_9ASCO</name>
<dbReference type="PANTHER" id="PTHR28083:SF1">
    <property type="entry name" value="GOOD FOR FULL DBP5 ACTIVITY PROTEIN 2"/>
    <property type="match status" value="1"/>
</dbReference>
<keyword evidence="3" id="KW-1185">Reference proteome</keyword>
<protein>
    <recommendedName>
        <fullName evidence="1">Gfd2/YDR514C-like C-terminal domain-containing protein</fullName>
    </recommendedName>
</protein>
<dbReference type="Proteomes" id="UP000769528">
    <property type="component" value="Unassembled WGS sequence"/>
</dbReference>
<reference evidence="2" key="2">
    <citation type="submission" date="2021-01" db="EMBL/GenBank/DDBJ databases">
        <authorList>
            <person name="Schikora-Tamarit M.A."/>
        </authorList>
    </citation>
    <scope>NUCLEOTIDE SEQUENCE</scope>
    <source>
        <strain evidence="2">CBS6341</strain>
    </source>
</reference>
<evidence type="ECO:0000259" key="1">
    <source>
        <dbReference type="Pfam" id="PF21762"/>
    </source>
</evidence>
<proteinExistence type="predicted"/>
<dbReference type="InterPro" id="IPR040151">
    <property type="entry name" value="Gfd2/YDR514C-like"/>
</dbReference>
<dbReference type="PANTHER" id="PTHR28083">
    <property type="entry name" value="GOOD FOR FULL DBP5 ACTIVITY PROTEIN 2"/>
    <property type="match status" value="1"/>
</dbReference>
<dbReference type="OrthoDB" id="5953249at2759"/>
<accession>A0A9P8TE81</accession>
<dbReference type="SUPFAM" id="SSF53098">
    <property type="entry name" value="Ribonuclease H-like"/>
    <property type="match status" value="1"/>
</dbReference>
<dbReference type="GO" id="GO:0005634">
    <property type="term" value="C:nucleus"/>
    <property type="evidence" value="ECO:0007669"/>
    <property type="project" value="TreeGrafter"/>
</dbReference>
<dbReference type="InterPro" id="IPR036397">
    <property type="entry name" value="RNaseH_sf"/>
</dbReference>
<feature type="domain" description="Gfd2/YDR514C-like C-terminal" evidence="1">
    <location>
        <begin position="439"/>
        <end position="611"/>
    </location>
</feature>
<dbReference type="AlphaFoldDB" id="A0A9P8TE81"/>
<dbReference type="InterPro" id="IPR012337">
    <property type="entry name" value="RNaseH-like_sf"/>
</dbReference>
<reference evidence="2" key="1">
    <citation type="journal article" date="2021" name="Open Biol.">
        <title>Shared evolutionary footprints suggest mitochondrial oxidative damage underlies multiple complex I losses in fungi.</title>
        <authorList>
            <person name="Schikora-Tamarit M.A."/>
            <person name="Marcet-Houben M."/>
            <person name="Nosek J."/>
            <person name="Gabaldon T."/>
        </authorList>
    </citation>
    <scope>NUCLEOTIDE SEQUENCE</scope>
    <source>
        <strain evidence="2">CBS6341</strain>
    </source>
</reference>
<evidence type="ECO:0000313" key="2">
    <source>
        <dbReference type="EMBL" id="KAH3676293.1"/>
    </source>
</evidence>